<reference evidence="2" key="1">
    <citation type="journal article" date="2024" name="Toxins">
        <title>Genome Sequence Analysis of Native Xenorhabdus Strains Isolated from Entomopathogenic Nematodes in Argentina.</title>
        <authorList>
            <person name="Palma L."/>
            <person name="Frizzo L."/>
            <person name="Kaiser S."/>
            <person name="Berry C."/>
            <person name="Caballero P."/>
            <person name="Bode H.B."/>
            <person name="Del Valle E.E."/>
        </authorList>
    </citation>
    <scope>NUCLEOTIDE SEQUENCE [LARGE SCALE GENOMIC DNA]</scope>
    <source>
        <strain evidence="2">12</strain>
    </source>
</reference>
<evidence type="ECO:0000313" key="2">
    <source>
        <dbReference type="Proteomes" id="UP001271890"/>
    </source>
</evidence>
<feature type="non-terminal residue" evidence="1">
    <location>
        <position position="28"/>
    </location>
</feature>
<gene>
    <name evidence="1" type="ORF">FE392_21250</name>
</gene>
<sequence>MAWIYHQYSGELYHNDKLVFRNGYSGNG</sequence>
<dbReference type="Proteomes" id="UP001271890">
    <property type="component" value="Unassembled WGS sequence"/>
</dbReference>
<proteinExistence type="predicted"/>
<name>A0ABU4SG39_9GAMM</name>
<keyword evidence="2" id="KW-1185">Reference proteome</keyword>
<evidence type="ECO:0000313" key="1">
    <source>
        <dbReference type="EMBL" id="MDX7989759.1"/>
    </source>
</evidence>
<protein>
    <submittedName>
        <fullName evidence="1">DUF2778 domain-containing protein</fullName>
    </submittedName>
</protein>
<dbReference type="EMBL" id="VCDN01000540">
    <property type="protein sequence ID" value="MDX7989759.1"/>
    <property type="molecule type" value="Genomic_DNA"/>
</dbReference>
<comment type="caution">
    <text evidence="1">The sequence shown here is derived from an EMBL/GenBank/DDBJ whole genome shotgun (WGS) entry which is preliminary data.</text>
</comment>
<accession>A0ABU4SG39</accession>
<organism evidence="1 2">
    <name type="scientific">Xenorhabdus santafensis</name>
    <dbReference type="NCBI Taxonomy" id="2582833"/>
    <lineage>
        <taxon>Bacteria</taxon>
        <taxon>Pseudomonadati</taxon>
        <taxon>Pseudomonadota</taxon>
        <taxon>Gammaproteobacteria</taxon>
        <taxon>Enterobacterales</taxon>
        <taxon>Morganellaceae</taxon>
        <taxon>Xenorhabdus</taxon>
    </lineage>
</organism>